<dbReference type="InterPro" id="IPR000086">
    <property type="entry name" value="NUDIX_hydrolase_dom"/>
</dbReference>
<dbReference type="PRINTS" id="PR00502">
    <property type="entry name" value="NUDIXFAMILY"/>
</dbReference>
<comment type="caution">
    <text evidence="5">The sequence shown here is derived from an EMBL/GenBank/DDBJ whole genome shotgun (WGS) entry which is preliminary data.</text>
</comment>
<dbReference type="EMBL" id="WPHG01000006">
    <property type="protein sequence ID" value="MVA99516.1"/>
    <property type="molecule type" value="Genomic_DNA"/>
</dbReference>
<evidence type="ECO:0000259" key="4">
    <source>
        <dbReference type="PROSITE" id="PS51462"/>
    </source>
</evidence>
<dbReference type="Pfam" id="PF00293">
    <property type="entry name" value="NUDIX"/>
    <property type="match status" value="1"/>
</dbReference>
<dbReference type="PROSITE" id="PS00893">
    <property type="entry name" value="NUDIX_BOX"/>
    <property type="match status" value="1"/>
</dbReference>
<evidence type="ECO:0000256" key="1">
    <source>
        <dbReference type="ARBA" id="ARBA00001946"/>
    </source>
</evidence>
<evidence type="ECO:0000313" key="6">
    <source>
        <dbReference type="Proteomes" id="UP000463224"/>
    </source>
</evidence>
<dbReference type="CDD" id="cd04680">
    <property type="entry name" value="NUDIX_Hydrolase"/>
    <property type="match status" value="1"/>
</dbReference>
<sequence>MGAPVSASRAPSAGWSRLRTRLMHVAFLLGRPMTLGARAMVFREQDRAVLLVRHSYVPGWQFPGGGVEPGEALEEALARELREEANIELAAPPALKAVYFNRNASRRDHVAFYLVTSFSQTGEKVPDREIVEARFFGLDVLPADTTPATRRRVDEIFGDAPVSRYW</sequence>
<comment type="similarity">
    <text evidence="3">Belongs to the Nudix hydrolase family.</text>
</comment>
<dbReference type="Gene3D" id="3.90.79.10">
    <property type="entry name" value="Nucleoside Triphosphate Pyrophosphohydrolase"/>
    <property type="match status" value="1"/>
</dbReference>
<evidence type="ECO:0000256" key="3">
    <source>
        <dbReference type="RuleBase" id="RU003476"/>
    </source>
</evidence>
<dbReference type="PROSITE" id="PS51462">
    <property type="entry name" value="NUDIX"/>
    <property type="match status" value="1"/>
</dbReference>
<protein>
    <submittedName>
        <fullName evidence="5">NUDIX domain-containing protein</fullName>
    </submittedName>
</protein>
<reference evidence="5 6" key="1">
    <citation type="submission" date="2019-12" db="EMBL/GenBank/DDBJ databases">
        <title>Nitratireductor arenosus sp. nov., Isolated from sea sand, Jeju island, South Korea.</title>
        <authorList>
            <person name="Kim W."/>
        </authorList>
    </citation>
    <scope>NUCLEOTIDE SEQUENCE [LARGE SCALE GENOMIC DNA]</scope>
    <source>
        <strain evidence="5 6">CAU 1489</strain>
    </source>
</reference>
<accession>A0A844QHW9</accession>
<dbReference type="InterPro" id="IPR020476">
    <property type="entry name" value="Nudix_hydrolase"/>
</dbReference>
<dbReference type="GO" id="GO:0016787">
    <property type="term" value="F:hydrolase activity"/>
    <property type="evidence" value="ECO:0007669"/>
    <property type="project" value="UniProtKB-KW"/>
</dbReference>
<evidence type="ECO:0000313" key="5">
    <source>
        <dbReference type="EMBL" id="MVA99516.1"/>
    </source>
</evidence>
<organism evidence="5 6">
    <name type="scientific">Nitratireductor arenosus</name>
    <dbReference type="NCBI Taxonomy" id="2682096"/>
    <lineage>
        <taxon>Bacteria</taxon>
        <taxon>Pseudomonadati</taxon>
        <taxon>Pseudomonadota</taxon>
        <taxon>Alphaproteobacteria</taxon>
        <taxon>Hyphomicrobiales</taxon>
        <taxon>Phyllobacteriaceae</taxon>
        <taxon>Nitratireductor</taxon>
    </lineage>
</organism>
<keyword evidence="6" id="KW-1185">Reference proteome</keyword>
<name>A0A844QHW9_9HYPH</name>
<dbReference type="PANTHER" id="PTHR43046:SF14">
    <property type="entry name" value="MUTT_NUDIX FAMILY PROTEIN"/>
    <property type="match status" value="1"/>
</dbReference>
<dbReference type="Proteomes" id="UP000463224">
    <property type="component" value="Unassembled WGS sequence"/>
</dbReference>
<feature type="domain" description="Nudix hydrolase" evidence="4">
    <location>
        <begin position="32"/>
        <end position="159"/>
    </location>
</feature>
<comment type="cofactor">
    <cofactor evidence="1">
        <name>Mg(2+)</name>
        <dbReference type="ChEBI" id="CHEBI:18420"/>
    </cofactor>
</comment>
<dbReference type="SUPFAM" id="SSF55811">
    <property type="entry name" value="Nudix"/>
    <property type="match status" value="1"/>
</dbReference>
<dbReference type="InterPro" id="IPR020084">
    <property type="entry name" value="NUDIX_hydrolase_CS"/>
</dbReference>
<evidence type="ECO:0000256" key="2">
    <source>
        <dbReference type="ARBA" id="ARBA00022801"/>
    </source>
</evidence>
<gene>
    <name evidence="5" type="ORF">GN330_19900</name>
</gene>
<dbReference type="AlphaFoldDB" id="A0A844QHW9"/>
<dbReference type="RefSeq" id="WP_156714785.1">
    <property type="nucleotide sequence ID" value="NZ_WPHG01000006.1"/>
</dbReference>
<dbReference type="InterPro" id="IPR015797">
    <property type="entry name" value="NUDIX_hydrolase-like_dom_sf"/>
</dbReference>
<keyword evidence="2 3" id="KW-0378">Hydrolase</keyword>
<proteinExistence type="inferred from homology"/>
<dbReference type="PANTHER" id="PTHR43046">
    <property type="entry name" value="GDP-MANNOSE MANNOSYL HYDROLASE"/>
    <property type="match status" value="1"/>
</dbReference>